<dbReference type="OrthoDB" id="3051796at2759"/>
<reference evidence="2 3" key="1">
    <citation type="journal article" date="2019" name="New Phytol.">
        <title>Comparative genomics reveals unique wood-decay strategies and fruiting body development in the Schizophyllaceae.</title>
        <authorList>
            <person name="Almasi E."/>
            <person name="Sahu N."/>
            <person name="Krizsan K."/>
            <person name="Balint B."/>
            <person name="Kovacs G.M."/>
            <person name="Kiss B."/>
            <person name="Cseklye J."/>
            <person name="Drula E."/>
            <person name="Henrissat B."/>
            <person name="Nagy I."/>
            <person name="Chovatia M."/>
            <person name="Adam C."/>
            <person name="LaButti K."/>
            <person name="Lipzen A."/>
            <person name="Riley R."/>
            <person name="Grigoriev I.V."/>
            <person name="Nagy L.G."/>
        </authorList>
    </citation>
    <scope>NUCLEOTIDE SEQUENCE [LARGE SCALE GENOMIC DNA]</scope>
    <source>
        <strain evidence="2 3">NL-1724</strain>
    </source>
</reference>
<proteinExistence type="predicted"/>
<dbReference type="InterPro" id="IPR032675">
    <property type="entry name" value="LRR_dom_sf"/>
</dbReference>
<evidence type="ECO:0000313" key="2">
    <source>
        <dbReference type="EMBL" id="TRM59892.1"/>
    </source>
</evidence>
<organism evidence="2 3">
    <name type="scientific">Schizophyllum amplum</name>
    <dbReference type="NCBI Taxonomy" id="97359"/>
    <lineage>
        <taxon>Eukaryota</taxon>
        <taxon>Fungi</taxon>
        <taxon>Dikarya</taxon>
        <taxon>Basidiomycota</taxon>
        <taxon>Agaricomycotina</taxon>
        <taxon>Agaricomycetes</taxon>
        <taxon>Agaricomycetidae</taxon>
        <taxon>Agaricales</taxon>
        <taxon>Schizophyllaceae</taxon>
        <taxon>Schizophyllum</taxon>
    </lineage>
</organism>
<evidence type="ECO:0000313" key="3">
    <source>
        <dbReference type="Proteomes" id="UP000320762"/>
    </source>
</evidence>
<dbReference type="Gene3D" id="3.80.10.10">
    <property type="entry name" value="Ribonuclease Inhibitor"/>
    <property type="match status" value="1"/>
</dbReference>
<gene>
    <name evidence="2" type="ORF">BD626DRAFT_506781</name>
</gene>
<name>A0A550C528_9AGAR</name>
<dbReference type="AlphaFoldDB" id="A0A550C528"/>
<protein>
    <submittedName>
        <fullName evidence="2">Uncharacterized protein</fullName>
    </submittedName>
</protein>
<feature type="region of interest" description="Disordered" evidence="1">
    <location>
        <begin position="255"/>
        <end position="277"/>
    </location>
</feature>
<dbReference type="SUPFAM" id="SSF52047">
    <property type="entry name" value="RNI-like"/>
    <property type="match status" value="1"/>
</dbReference>
<accession>A0A550C528</accession>
<comment type="caution">
    <text evidence="2">The sequence shown here is derived from an EMBL/GenBank/DDBJ whole genome shotgun (WGS) entry which is preliminary data.</text>
</comment>
<keyword evidence="3" id="KW-1185">Reference proteome</keyword>
<dbReference type="EMBL" id="VDMD01000025">
    <property type="protein sequence ID" value="TRM59892.1"/>
    <property type="molecule type" value="Genomic_DNA"/>
</dbReference>
<sequence>MNPCVQDLLNRRPTVPDDISLQDTIYLNAPLRDTKQKEQIVRLLDDMQAYERDLDGKLNDLRATLDLIYQAKKEVSDGSERLRQATASPIRALPADIICDIIELCIDFEPFWSLPMSVCRGWRAAAHALPRLWHQLRLTGWCIMKSGRTSLAEHWFSRSGLFPSPTPFGWTHMLSNADVERGDDLDLHGRRGFHRIHDDGSFEEGAAKADVVADESYAQHMVQLLGNQLRFPARRLRTYALSPRRAMQHLHWLPFPRTPSPAGESASPLSGHDPKPPDAPIVAFARSPLLRRLNLTVMAEFQFEPHQNLRRILRECIHLVDTHINEDGLISAEREVLGDEDAILATPVTLDNLRSLRFDEGSICATALDLPNLTALELDRICWRRSADLGAAFIARSPRLESLTLRRVSFQESAAYLLQLMRLLPQLQSLTLDDCTIDDCGLLYDTLTVKPGEDMLLPGLQELRLIRQLPRTGRVHDAKEGFVAMVKSRVRRRSLGAESCVLRRIVVWPIGNRLSFYYRNTMREMEKDGLLLCFDLDDGEYVGRPSRGDCDYLYQDQYW</sequence>
<dbReference type="Proteomes" id="UP000320762">
    <property type="component" value="Unassembled WGS sequence"/>
</dbReference>
<evidence type="ECO:0000256" key="1">
    <source>
        <dbReference type="SAM" id="MobiDB-lite"/>
    </source>
</evidence>